<evidence type="ECO:0000313" key="2">
    <source>
        <dbReference type="EMBL" id="AIF05832.1"/>
    </source>
</evidence>
<feature type="compositionally biased region" description="Basic and acidic residues" evidence="1">
    <location>
        <begin position="729"/>
        <end position="743"/>
    </location>
</feature>
<reference evidence="2" key="1">
    <citation type="journal article" date="2014" name="Genome Biol. Evol.">
        <title>Pangenome evidence for extensive interdomain horizontal transfer affecting lineage core and shell genes in uncultured planktonic thaumarchaeota and euryarchaeota.</title>
        <authorList>
            <person name="Deschamps P."/>
            <person name="Zivanovic Y."/>
            <person name="Moreira D."/>
            <person name="Rodriguez-Valera F."/>
            <person name="Lopez-Garcia P."/>
        </authorList>
    </citation>
    <scope>NUCLEOTIDE SEQUENCE</scope>
</reference>
<feature type="compositionally biased region" description="Basic and acidic residues" evidence="1">
    <location>
        <begin position="706"/>
        <end position="721"/>
    </location>
</feature>
<accession>A0A075GU39</accession>
<name>A0A075GU39_9EURY</name>
<organism evidence="2">
    <name type="scientific">uncultured marine group II/III euryarchaeote KM3_187_D06</name>
    <dbReference type="NCBI Taxonomy" id="1457952"/>
    <lineage>
        <taxon>Archaea</taxon>
        <taxon>Methanobacteriati</taxon>
        <taxon>Methanobacteriota</taxon>
        <taxon>environmental samples</taxon>
    </lineage>
</organism>
<evidence type="ECO:0000256" key="1">
    <source>
        <dbReference type="SAM" id="MobiDB-lite"/>
    </source>
</evidence>
<feature type="region of interest" description="Disordered" evidence="1">
    <location>
        <begin position="706"/>
        <end position="774"/>
    </location>
</feature>
<dbReference type="EMBL" id="KF900751">
    <property type="protein sequence ID" value="AIF05832.1"/>
    <property type="molecule type" value="Genomic_DNA"/>
</dbReference>
<sequence length="774" mass="85215">MRRSPLQPILALLLVLTVSVLPVLETDKTIHQENTTFVETSISHTSRNSTNYTSNLTWGPNSGLNAFAAVDTPLTMSINITNGANVSDAVDFTLTSDVGWDCIWFGTLIPCHQPYQIVIASGELGWPQYTITIPPVVDGEPLAFVRYMFQLTAVSSLDSAQIKYNFTLEPDEWFQAEFDSPNSNLSFEPGKLERMSLTLRNTGNSPAQLVARVVPLDSNNLPLPGFTPEQSYQHEQNISYHHDGWWVAIFNAHNLNGQSGNGLGANLQATIDIDIHPPSQSSGQMKVGIVAWSKYNPTQRVMITIDSNIVWERGGELFVEDDCDDSDVSPEQSCSATISITNTGNFEDSFEINVDKESWLGAELSQQTVVVNKDETKEAAILTLTVQGMAPAFTHGSVTITLKLVSGEIIGSQTIELRVAPFVDWELQAVESSTDSNDNVSVAFTMRNLGNGNDGLQVSLHVDMSVNHGFIPPEQAEHGSETGAPRYFEIEQIPPGVDFTFRSWMHIPRNSEANGTITMTVEMQSTLGPDIIFVNETKVEYLAESWRPENIHEDSVWLKIEMAAADLWNQYNDLIMTILVVLAGSLGLLQAFKHRAAKDALWKARLAAAQPAKPEKPEEWMGKFDNKSGAENKGIVGSVIEAPKIAARVFQDLFTSNTPPKSIPKEKPSEGLLDAANTVLEHHETSIEGDLLDDLASELAIEKKAHPSNELFDKTEQESGRTVRKPKKKDNPKYLKPKSESAKKSGTSTIKAKVSHTATPPAVVEQDEEFDLDL</sequence>
<feature type="compositionally biased region" description="Acidic residues" evidence="1">
    <location>
        <begin position="765"/>
        <end position="774"/>
    </location>
</feature>
<dbReference type="AlphaFoldDB" id="A0A075GU39"/>
<protein>
    <submittedName>
        <fullName evidence="2">Uncharacterized protein</fullName>
    </submittedName>
</protein>
<proteinExistence type="predicted"/>